<accession>A0ABR7T9K4</accession>
<dbReference type="RefSeq" id="WP_188042158.1">
    <property type="nucleotide sequence ID" value="NZ_JACVHF010000093.1"/>
</dbReference>
<gene>
    <name evidence="1" type="ORF">H1S01_20175</name>
</gene>
<dbReference type="NCBIfam" id="NF047593">
    <property type="entry name" value="IS66_ISAeme5_TnpA"/>
    <property type="match status" value="1"/>
</dbReference>
<keyword evidence="2" id="KW-1185">Reference proteome</keyword>
<dbReference type="EMBL" id="JACVHF010000093">
    <property type="protein sequence ID" value="MBC9786744.1"/>
    <property type="molecule type" value="Genomic_DNA"/>
</dbReference>
<evidence type="ECO:0000313" key="2">
    <source>
        <dbReference type="Proteomes" id="UP000617402"/>
    </source>
</evidence>
<name>A0ABR7T9K4_HELCL</name>
<evidence type="ECO:0000313" key="1">
    <source>
        <dbReference type="EMBL" id="MBC9786744.1"/>
    </source>
</evidence>
<proteinExistence type="predicted"/>
<reference evidence="1 2" key="1">
    <citation type="submission" date="2020-07" db="EMBL/GenBank/DDBJ databases">
        <title>Draft whole-genome sequence of Heliobacterium chlorum DSM 3682, type strain.</title>
        <authorList>
            <person name="Kyndt J.A."/>
            <person name="Meyer T.E."/>
            <person name="Imhoff J.F."/>
        </authorList>
    </citation>
    <scope>NUCLEOTIDE SEQUENCE [LARGE SCALE GENOMIC DNA]</scope>
    <source>
        <strain evidence="1 2">DSM 3682</strain>
    </source>
</reference>
<comment type="caution">
    <text evidence="1">The sequence shown here is derived from an EMBL/GenBank/DDBJ whole genome shotgun (WGS) entry which is preliminary data.</text>
</comment>
<protein>
    <submittedName>
        <fullName evidence="1">Helix-turn-helix domain-containing protein</fullName>
    </submittedName>
</protein>
<dbReference type="Proteomes" id="UP000617402">
    <property type="component" value="Unassembled WGS sequence"/>
</dbReference>
<sequence length="107" mass="12189">MTREELRKEWGARVAAYQSSGQSLTEWCVDHDLKPHQLRYWLHKQETATIPAVKPTQWLSVEVDSFSKDDRLGSPIVIKLGKACIEVKPGFDPVLLSQVVETLLVRC</sequence>
<organism evidence="1 2">
    <name type="scientific">Heliobacterium chlorum</name>
    <dbReference type="NCBI Taxonomy" id="2698"/>
    <lineage>
        <taxon>Bacteria</taxon>
        <taxon>Bacillati</taxon>
        <taxon>Bacillota</taxon>
        <taxon>Clostridia</taxon>
        <taxon>Eubacteriales</taxon>
        <taxon>Heliobacteriaceae</taxon>
        <taxon>Heliobacterium</taxon>
    </lineage>
</organism>